<proteinExistence type="predicted"/>
<sequence length="110" mass="12534">MTNEKAFDSDGVWREVSSAFSEHFLELCEVEDEREPRLQLDLTEKLWQAVGGVWLKGYLDHNIKPIQLSPALILACFQGVDSVDKELLLMSFRRFLSAHERVAADKALQG</sequence>
<protein>
    <submittedName>
        <fullName evidence="1">Uncharacterized protein</fullName>
    </submittedName>
</protein>
<evidence type="ECO:0000313" key="2">
    <source>
        <dbReference type="Proteomes" id="UP001476798"/>
    </source>
</evidence>
<evidence type="ECO:0000313" key="1">
    <source>
        <dbReference type="EMBL" id="MEQ2186695.1"/>
    </source>
</evidence>
<dbReference type="EMBL" id="JAHRIO010085244">
    <property type="protein sequence ID" value="MEQ2186695.1"/>
    <property type="molecule type" value="Genomic_DNA"/>
</dbReference>
<reference evidence="1 2" key="1">
    <citation type="submission" date="2021-06" db="EMBL/GenBank/DDBJ databases">
        <authorList>
            <person name="Palmer J.M."/>
        </authorList>
    </citation>
    <scope>NUCLEOTIDE SEQUENCE [LARGE SCALE GENOMIC DNA]</scope>
    <source>
        <strain evidence="1 2">GA_2019</strain>
        <tissue evidence="1">Muscle</tissue>
    </source>
</reference>
<organism evidence="1 2">
    <name type="scientific">Goodea atripinnis</name>
    <dbReference type="NCBI Taxonomy" id="208336"/>
    <lineage>
        <taxon>Eukaryota</taxon>
        <taxon>Metazoa</taxon>
        <taxon>Chordata</taxon>
        <taxon>Craniata</taxon>
        <taxon>Vertebrata</taxon>
        <taxon>Euteleostomi</taxon>
        <taxon>Actinopterygii</taxon>
        <taxon>Neopterygii</taxon>
        <taxon>Teleostei</taxon>
        <taxon>Neoteleostei</taxon>
        <taxon>Acanthomorphata</taxon>
        <taxon>Ovalentaria</taxon>
        <taxon>Atherinomorphae</taxon>
        <taxon>Cyprinodontiformes</taxon>
        <taxon>Goodeidae</taxon>
        <taxon>Goodea</taxon>
    </lineage>
</organism>
<accession>A0ABV0PT54</accession>
<keyword evidence="2" id="KW-1185">Reference proteome</keyword>
<dbReference type="Proteomes" id="UP001476798">
    <property type="component" value="Unassembled WGS sequence"/>
</dbReference>
<name>A0ABV0PT54_9TELE</name>
<gene>
    <name evidence="1" type="ORF">GOODEAATRI_031323</name>
</gene>
<comment type="caution">
    <text evidence="1">The sequence shown here is derived from an EMBL/GenBank/DDBJ whole genome shotgun (WGS) entry which is preliminary data.</text>
</comment>